<dbReference type="SUPFAM" id="SSF49354">
    <property type="entry name" value="PapD-like"/>
    <property type="match status" value="1"/>
</dbReference>
<reference evidence="3 4" key="1">
    <citation type="submission" date="2017-10" db="EMBL/GenBank/DDBJ databases">
        <title>Whole genome sequencing of Pseudoxanthomonas broegbernensis DSM 12573(T).</title>
        <authorList>
            <person name="Kumar S."/>
            <person name="Bansal K."/>
            <person name="Kaur A."/>
            <person name="Patil P."/>
            <person name="Sharma S."/>
            <person name="Patil P.B."/>
        </authorList>
    </citation>
    <scope>NUCLEOTIDE SEQUENCE [LARGE SCALE GENOMIC DNA]</scope>
    <source>
        <strain evidence="3 4">DSM 12573</strain>
    </source>
</reference>
<dbReference type="Proteomes" id="UP000462066">
    <property type="component" value="Unassembled WGS sequence"/>
</dbReference>
<feature type="signal peptide" evidence="1">
    <location>
        <begin position="1"/>
        <end position="19"/>
    </location>
</feature>
<dbReference type="PANTHER" id="PTHR30251:SF4">
    <property type="entry name" value="SLR1668 PROTEIN"/>
    <property type="match status" value="1"/>
</dbReference>
<evidence type="ECO:0000313" key="3">
    <source>
        <dbReference type="EMBL" id="KAF1686297.1"/>
    </source>
</evidence>
<comment type="caution">
    <text evidence="3">The sequence shown here is derived from an EMBL/GenBank/DDBJ whole genome shotgun (WGS) entry which is preliminary data.</text>
</comment>
<sequence length="250" mass="26359">MARAAMAWPASLASLLALATCLAAAPATGGDLRIAPVSLTLQAGEAAAVLWLSNTGQAPMHAQARIFAWTQVDGREVLAPTRDLAVSPPLLEIPPQQRQLVRVLRLTDLDPAVESSYRLVVDELPAAAPPADAPATPLLRYSLPVFVPTAAPPLGARLSARVEDDAGGRRMLRLDNTGDRHARIAELAFIGAGGRVHPLAPNLAGYVLAGRYKHWPMPADAGDPPYGRFQADVDGRPVVLVPAPDRLGGR</sequence>
<protein>
    <recommendedName>
        <fullName evidence="2">Pili assembly chaperone N-terminal domain-containing protein</fullName>
    </recommendedName>
</protein>
<evidence type="ECO:0000256" key="1">
    <source>
        <dbReference type="SAM" id="SignalP"/>
    </source>
</evidence>
<keyword evidence="4" id="KW-1185">Reference proteome</keyword>
<evidence type="ECO:0000313" key="4">
    <source>
        <dbReference type="Proteomes" id="UP000462066"/>
    </source>
</evidence>
<dbReference type="InterPro" id="IPR016147">
    <property type="entry name" value="Pili_assmbl_chaperone_N"/>
</dbReference>
<dbReference type="InterPro" id="IPR008962">
    <property type="entry name" value="PapD-like_sf"/>
</dbReference>
<dbReference type="Pfam" id="PF00345">
    <property type="entry name" value="PapD_N"/>
    <property type="match status" value="1"/>
</dbReference>
<dbReference type="EMBL" id="MWIP01000007">
    <property type="protein sequence ID" value="KAF1686297.1"/>
    <property type="molecule type" value="Genomic_DNA"/>
</dbReference>
<feature type="domain" description="Pili assembly chaperone N-terminal" evidence="2">
    <location>
        <begin position="32"/>
        <end position="147"/>
    </location>
</feature>
<gene>
    <name evidence="3" type="ORF">B1992_08730</name>
</gene>
<dbReference type="InterPro" id="IPR050643">
    <property type="entry name" value="Periplasmic_pilus_chap"/>
</dbReference>
<proteinExistence type="predicted"/>
<dbReference type="PANTHER" id="PTHR30251">
    <property type="entry name" value="PILUS ASSEMBLY CHAPERONE"/>
    <property type="match status" value="1"/>
</dbReference>
<dbReference type="GO" id="GO:0071555">
    <property type="term" value="P:cell wall organization"/>
    <property type="evidence" value="ECO:0007669"/>
    <property type="project" value="InterPro"/>
</dbReference>
<dbReference type="InterPro" id="IPR013783">
    <property type="entry name" value="Ig-like_fold"/>
</dbReference>
<dbReference type="Gene3D" id="2.60.40.10">
    <property type="entry name" value="Immunoglobulins"/>
    <property type="match status" value="1"/>
</dbReference>
<name>A0A7V8GM78_9GAMM</name>
<accession>A0A7V8GM78</accession>
<dbReference type="GO" id="GO:0030288">
    <property type="term" value="C:outer membrane-bounded periplasmic space"/>
    <property type="evidence" value="ECO:0007669"/>
    <property type="project" value="InterPro"/>
</dbReference>
<feature type="chain" id="PRO_5031003107" description="Pili assembly chaperone N-terminal domain-containing protein" evidence="1">
    <location>
        <begin position="20"/>
        <end position="250"/>
    </location>
</feature>
<keyword evidence="1" id="KW-0732">Signal</keyword>
<evidence type="ECO:0000259" key="2">
    <source>
        <dbReference type="Pfam" id="PF00345"/>
    </source>
</evidence>
<dbReference type="AlphaFoldDB" id="A0A7V8GM78"/>
<organism evidence="3 4">
    <name type="scientific">Pseudoxanthomonas broegbernensis</name>
    <dbReference type="NCBI Taxonomy" id="83619"/>
    <lineage>
        <taxon>Bacteria</taxon>
        <taxon>Pseudomonadati</taxon>
        <taxon>Pseudomonadota</taxon>
        <taxon>Gammaproteobacteria</taxon>
        <taxon>Lysobacterales</taxon>
        <taxon>Lysobacteraceae</taxon>
        <taxon>Pseudoxanthomonas</taxon>
    </lineage>
</organism>